<evidence type="ECO:0000313" key="3">
    <source>
        <dbReference type="Proteomes" id="UP000077667"/>
    </source>
</evidence>
<feature type="transmembrane region" description="Helical" evidence="1">
    <location>
        <begin position="20"/>
        <end position="39"/>
    </location>
</feature>
<accession>A0A1A9I5I1</accession>
<evidence type="ECO:0000313" key="2">
    <source>
        <dbReference type="EMBL" id="ANH82947.1"/>
    </source>
</evidence>
<dbReference type="Proteomes" id="UP000077667">
    <property type="component" value="Chromosome"/>
</dbReference>
<protein>
    <submittedName>
        <fullName evidence="2">Uncharacterized protein</fullName>
    </submittedName>
</protein>
<reference evidence="2 3" key="1">
    <citation type="submission" date="2016-05" db="EMBL/GenBank/DDBJ databases">
        <title>Niabella ginsenosidivorans BS26 whole genome sequencing.</title>
        <authorList>
            <person name="Im W.T."/>
            <person name="Siddiqi M.Z."/>
        </authorList>
    </citation>
    <scope>NUCLEOTIDE SEQUENCE [LARGE SCALE GENOMIC DNA]</scope>
    <source>
        <strain evidence="2 3">BS26</strain>
    </source>
</reference>
<name>A0A1A9I5I1_9BACT</name>
<dbReference type="STRING" id="1176587.A8C56_19885"/>
<dbReference type="AlphaFoldDB" id="A0A1A9I5I1"/>
<keyword evidence="3" id="KW-1185">Reference proteome</keyword>
<dbReference type="EMBL" id="CP015772">
    <property type="protein sequence ID" value="ANH82947.1"/>
    <property type="molecule type" value="Genomic_DNA"/>
</dbReference>
<gene>
    <name evidence="2" type="ORF">A8C56_19885</name>
</gene>
<sequence length="59" mass="6968">MYLISLLSSVVFYSIDARQRFIVYLMIYAFCYALFHAGAKIRLKEKVMIGLYKQQLPEN</sequence>
<organism evidence="2 3">
    <name type="scientific">Niabella ginsenosidivorans</name>
    <dbReference type="NCBI Taxonomy" id="1176587"/>
    <lineage>
        <taxon>Bacteria</taxon>
        <taxon>Pseudomonadati</taxon>
        <taxon>Bacteroidota</taxon>
        <taxon>Chitinophagia</taxon>
        <taxon>Chitinophagales</taxon>
        <taxon>Chitinophagaceae</taxon>
        <taxon>Niabella</taxon>
    </lineage>
</organism>
<keyword evidence="1" id="KW-1133">Transmembrane helix</keyword>
<keyword evidence="1" id="KW-0472">Membrane</keyword>
<keyword evidence="1" id="KW-0812">Transmembrane</keyword>
<evidence type="ECO:0000256" key="1">
    <source>
        <dbReference type="SAM" id="Phobius"/>
    </source>
</evidence>
<proteinExistence type="predicted"/>
<dbReference type="KEGG" id="nia:A8C56_19885"/>